<organism evidence="3 4">
    <name type="scientific">Cryptotermes secundus</name>
    <dbReference type="NCBI Taxonomy" id="105785"/>
    <lineage>
        <taxon>Eukaryota</taxon>
        <taxon>Metazoa</taxon>
        <taxon>Ecdysozoa</taxon>
        <taxon>Arthropoda</taxon>
        <taxon>Hexapoda</taxon>
        <taxon>Insecta</taxon>
        <taxon>Pterygota</taxon>
        <taxon>Neoptera</taxon>
        <taxon>Polyneoptera</taxon>
        <taxon>Dictyoptera</taxon>
        <taxon>Blattodea</taxon>
        <taxon>Blattoidea</taxon>
        <taxon>Termitoidae</taxon>
        <taxon>Kalotermitidae</taxon>
        <taxon>Cryptotermitinae</taxon>
        <taxon>Cryptotermes</taxon>
    </lineage>
</organism>
<dbReference type="OrthoDB" id="6620560at2759"/>
<keyword evidence="1 2" id="KW-0193">Cuticle</keyword>
<dbReference type="InParanoid" id="A0A2J7R793"/>
<dbReference type="InterPro" id="IPR000618">
    <property type="entry name" value="Insect_cuticle"/>
</dbReference>
<dbReference type="PRINTS" id="PR00947">
    <property type="entry name" value="CUTICLE"/>
</dbReference>
<dbReference type="InterPro" id="IPR050468">
    <property type="entry name" value="Cuticle_Struct_Prot"/>
</dbReference>
<evidence type="ECO:0000313" key="3">
    <source>
        <dbReference type="EMBL" id="PNF36676.1"/>
    </source>
</evidence>
<protein>
    <submittedName>
        <fullName evidence="3">Endocuticle structural glycoprotein SgAbd-3</fullName>
    </submittedName>
</protein>
<dbReference type="Proteomes" id="UP000235965">
    <property type="component" value="Unassembled WGS sequence"/>
</dbReference>
<dbReference type="PANTHER" id="PTHR10380">
    <property type="entry name" value="CUTICLE PROTEIN"/>
    <property type="match status" value="1"/>
</dbReference>
<evidence type="ECO:0000256" key="2">
    <source>
        <dbReference type="PROSITE-ProRule" id="PRU00497"/>
    </source>
</evidence>
<reference evidence="3 4" key="1">
    <citation type="submission" date="2017-12" db="EMBL/GenBank/DDBJ databases">
        <title>Hemimetabolous genomes reveal molecular basis of termite eusociality.</title>
        <authorList>
            <person name="Harrison M.C."/>
            <person name="Jongepier E."/>
            <person name="Robertson H.M."/>
            <person name="Arning N."/>
            <person name="Bitard-Feildel T."/>
            <person name="Chao H."/>
            <person name="Childers C.P."/>
            <person name="Dinh H."/>
            <person name="Doddapaneni H."/>
            <person name="Dugan S."/>
            <person name="Gowin J."/>
            <person name="Greiner C."/>
            <person name="Han Y."/>
            <person name="Hu H."/>
            <person name="Hughes D.S.T."/>
            <person name="Huylmans A.-K."/>
            <person name="Kemena C."/>
            <person name="Kremer L.P.M."/>
            <person name="Lee S.L."/>
            <person name="Lopez-Ezquerra A."/>
            <person name="Mallet L."/>
            <person name="Monroy-Kuhn J.M."/>
            <person name="Moser A."/>
            <person name="Murali S.C."/>
            <person name="Muzny D.M."/>
            <person name="Otani S."/>
            <person name="Piulachs M.-D."/>
            <person name="Poelchau M."/>
            <person name="Qu J."/>
            <person name="Schaub F."/>
            <person name="Wada-Katsumata A."/>
            <person name="Worley K.C."/>
            <person name="Xie Q."/>
            <person name="Ylla G."/>
            <person name="Poulsen M."/>
            <person name="Gibbs R.A."/>
            <person name="Schal C."/>
            <person name="Richards S."/>
            <person name="Belles X."/>
            <person name="Korb J."/>
            <person name="Bornberg-Bauer E."/>
        </authorList>
    </citation>
    <scope>NUCLEOTIDE SEQUENCE [LARGE SCALE GENOMIC DNA]</scope>
    <source>
        <tissue evidence="3">Whole body</tissue>
    </source>
</reference>
<comment type="caution">
    <text evidence="3">The sequence shown here is derived from an EMBL/GenBank/DDBJ whole genome shotgun (WGS) entry which is preliminary data.</text>
</comment>
<dbReference type="AlphaFoldDB" id="A0A2J7R793"/>
<dbReference type="EMBL" id="NEVH01006738">
    <property type="protein sequence ID" value="PNF36676.1"/>
    <property type="molecule type" value="Genomic_DNA"/>
</dbReference>
<proteinExistence type="predicted"/>
<dbReference type="PROSITE" id="PS00233">
    <property type="entry name" value="CHIT_BIND_RR_1"/>
    <property type="match status" value="1"/>
</dbReference>
<dbReference type="GO" id="GO:0062129">
    <property type="term" value="C:chitin-based extracellular matrix"/>
    <property type="evidence" value="ECO:0007669"/>
    <property type="project" value="TreeGrafter"/>
</dbReference>
<dbReference type="Pfam" id="PF00379">
    <property type="entry name" value="Chitin_bind_4"/>
    <property type="match status" value="1"/>
</dbReference>
<keyword evidence="4" id="KW-1185">Reference proteome</keyword>
<gene>
    <name evidence="3" type="primary">CUD3</name>
    <name evidence="3" type="ORF">B7P43_G13351</name>
</gene>
<sequence length="207" mass="22030">MYISTLVTSAPAAGECGQFQAMAVLVAGQPAPRFFILGDVLLHTSAFTCNCGSLTDSDEILSMFIHYISVTVYDSVHVFLVLPFVAAAVTGRPQTQKEPVPIISLENNVNFDGTYNYAYEGGDGTKVQQSGQLKVVGPEPDKAGEVSQGSFTYIGEDGKTYSVSYTADEKGYVPIGEHLPTAPPVPEAIGKAVAYLLSLPPKSDKNE</sequence>
<dbReference type="GO" id="GO:0008010">
    <property type="term" value="F:structural constituent of chitin-based larval cuticle"/>
    <property type="evidence" value="ECO:0007669"/>
    <property type="project" value="TreeGrafter"/>
</dbReference>
<accession>A0A2J7R793</accession>
<dbReference type="PANTHER" id="PTHR10380:SF229">
    <property type="entry name" value="CUTICULAR PROTEIN 49AF, ISOFORM A"/>
    <property type="match status" value="1"/>
</dbReference>
<dbReference type="PROSITE" id="PS51155">
    <property type="entry name" value="CHIT_BIND_RR_2"/>
    <property type="match status" value="1"/>
</dbReference>
<evidence type="ECO:0000256" key="1">
    <source>
        <dbReference type="ARBA" id="ARBA00022460"/>
    </source>
</evidence>
<dbReference type="InterPro" id="IPR031311">
    <property type="entry name" value="CHIT_BIND_RR_consensus"/>
</dbReference>
<name>A0A2J7R793_9NEOP</name>
<evidence type="ECO:0000313" key="4">
    <source>
        <dbReference type="Proteomes" id="UP000235965"/>
    </source>
</evidence>
<dbReference type="STRING" id="105785.A0A2J7R793"/>